<sequence>MPRALIINPNTSDKVTQILSDHIASHLPADWQLLRATARFGADYIASEASYAISAHACLDAFAPHAGQCDAVLIGCFGDPGIEALRELAGVPVIGLAEAAMQEAARYGRFAIVTGGQRWPAILQRRAQAAGLAAQLADIRIVPASGAELAARPDYARQVLGELCLQIMEAQPVDAIVLGGAALAGLGDVLAEELGLAVVDSVSAAARALQASAAAGCADADRDGAQYSGVSDVLREFLRG</sequence>
<dbReference type="RefSeq" id="WP_345918099.1">
    <property type="nucleotide sequence ID" value="NZ_JBDIVE010000001.1"/>
</dbReference>
<dbReference type="PANTHER" id="PTHR28047:SF5">
    <property type="entry name" value="PROTEIN DCG1"/>
    <property type="match status" value="1"/>
</dbReference>
<organism evidence="2 3">
    <name type="scientific">Uliginosibacterium sediminicola</name>
    <dbReference type="NCBI Taxonomy" id="2024550"/>
    <lineage>
        <taxon>Bacteria</taxon>
        <taxon>Pseudomonadati</taxon>
        <taxon>Pseudomonadota</taxon>
        <taxon>Betaproteobacteria</taxon>
        <taxon>Rhodocyclales</taxon>
        <taxon>Zoogloeaceae</taxon>
        <taxon>Uliginosibacterium</taxon>
    </lineage>
</organism>
<protein>
    <submittedName>
        <fullName evidence="2">Aspartate/glutamate racemase family protein</fullName>
    </submittedName>
</protein>
<comment type="caution">
    <text evidence="2">The sequence shown here is derived from an EMBL/GenBank/DDBJ whole genome shotgun (WGS) entry which is preliminary data.</text>
</comment>
<reference evidence="2 3" key="1">
    <citation type="journal article" date="2018" name="Int. J. Syst. Evol. Microbiol.">
        <title>Uliginosibacterium sediminicola sp. nov., isolated from freshwater sediment.</title>
        <authorList>
            <person name="Hwang W.M."/>
            <person name="Kim S.M."/>
            <person name="Kang K."/>
            <person name="Ahn T.Y."/>
        </authorList>
    </citation>
    <scope>NUCLEOTIDE SEQUENCE [LARGE SCALE GENOMIC DNA]</scope>
    <source>
        <strain evidence="2 3">M1-21</strain>
    </source>
</reference>
<keyword evidence="3" id="KW-1185">Reference proteome</keyword>
<gene>
    <name evidence="2" type="ORF">ABDB84_02505</name>
</gene>
<evidence type="ECO:0000313" key="3">
    <source>
        <dbReference type="Proteomes" id="UP001410394"/>
    </source>
</evidence>
<evidence type="ECO:0000313" key="2">
    <source>
        <dbReference type="EMBL" id="MEN3067332.1"/>
    </source>
</evidence>
<accession>A0ABU9YUL7</accession>
<dbReference type="InterPro" id="IPR053714">
    <property type="entry name" value="Iso_Racemase_Enz_sf"/>
</dbReference>
<dbReference type="InterPro" id="IPR052186">
    <property type="entry name" value="Hydantoin_racemase-like"/>
</dbReference>
<name>A0ABU9YUL7_9RHOO</name>
<proteinExistence type="inferred from homology"/>
<dbReference type="EMBL" id="JBDIVE010000001">
    <property type="protein sequence ID" value="MEN3067332.1"/>
    <property type="molecule type" value="Genomic_DNA"/>
</dbReference>
<evidence type="ECO:0000256" key="1">
    <source>
        <dbReference type="ARBA" id="ARBA00038414"/>
    </source>
</evidence>
<dbReference type="Gene3D" id="3.40.50.12500">
    <property type="match status" value="1"/>
</dbReference>
<dbReference type="Pfam" id="PF01177">
    <property type="entry name" value="Asp_Glu_race"/>
    <property type="match status" value="1"/>
</dbReference>
<comment type="similarity">
    <text evidence="1">Belongs to the HyuE racemase family.</text>
</comment>
<dbReference type="Proteomes" id="UP001410394">
    <property type="component" value="Unassembled WGS sequence"/>
</dbReference>
<dbReference type="InterPro" id="IPR015942">
    <property type="entry name" value="Asp/Glu/hydantoin_racemase"/>
</dbReference>
<dbReference type="PANTHER" id="PTHR28047">
    <property type="entry name" value="PROTEIN DCG1"/>
    <property type="match status" value="1"/>
</dbReference>